<dbReference type="PIRSF" id="PIRSF500176">
    <property type="entry name" value="L_ASNase"/>
    <property type="match status" value="1"/>
</dbReference>
<proteinExistence type="predicted"/>
<dbReference type="RefSeq" id="WP_049724480.1">
    <property type="nucleotide sequence ID" value="NZ_CP012154.1"/>
</dbReference>
<gene>
    <name evidence="1" type="ORF">WM2015_418</name>
</gene>
<dbReference type="AlphaFoldDB" id="A0A0K0XT56"/>
<dbReference type="InterPro" id="IPR037152">
    <property type="entry name" value="L-asparaginase_N_sf"/>
</dbReference>
<dbReference type="EMBL" id="CP012154">
    <property type="protein sequence ID" value="AKS40801.1"/>
    <property type="molecule type" value="Genomic_DNA"/>
</dbReference>
<keyword evidence="2" id="KW-1185">Reference proteome</keyword>
<dbReference type="Proteomes" id="UP000066624">
    <property type="component" value="Chromosome"/>
</dbReference>
<organism evidence="1 2">
    <name type="scientific">Wenzhouxiangella marina</name>
    <dbReference type="NCBI Taxonomy" id="1579979"/>
    <lineage>
        <taxon>Bacteria</taxon>
        <taxon>Pseudomonadati</taxon>
        <taxon>Pseudomonadota</taxon>
        <taxon>Gammaproteobacteria</taxon>
        <taxon>Chromatiales</taxon>
        <taxon>Wenzhouxiangellaceae</taxon>
        <taxon>Wenzhouxiangella</taxon>
    </lineage>
</organism>
<dbReference type="KEGG" id="wma:WM2015_418"/>
<reference evidence="1 2" key="1">
    <citation type="submission" date="2015-07" db="EMBL/GenBank/DDBJ databases">
        <authorList>
            <person name="Noorani M."/>
        </authorList>
    </citation>
    <scope>NUCLEOTIDE SEQUENCE [LARGE SCALE GENOMIC DNA]</scope>
    <source>
        <strain evidence="1 2">KCTC 42284</strain>
    </source>
</reference>
<dbReference type="PROSITE" id="PS51732">
    <property type="entry name" value="ASN_GLN_ASE_3"/>
    <property type="match status" value="1"/>
</dbReference>
<dbReference type="PIRSF" id="PIRSF001220">
    <property type="entry name" value="L-ASNase_gatD"/>
    <property type="match status" value="1"/>
</dbReference>
<dbReference type="PRINTS" id="PR00139">
    <property type="entry name" value="ASNGLNASE"/>
</dbReference>
<dbReference type="InterPro" id="IPR027474">
    <property type="entry name" value="L-asparaginase_N"/>
</dbReference>
<protein>
    <submittedName>
        <fullName evidence="1">Asparaginase</fullName>
    </submittedName>
</protein>
<evidence type="ECO:0000313" key="2">
    <source>
        <dbReference type="Proteomes" id="UP000066624"/>
    </source>
</evidence>
<dbReference type="STRING" id="1579979.WM2015_418"/>
<accession>A0A0K0XT56</accession>
<name>A0A0K0XT56_9GAMM</name>
<evidence type="ECO:0000313" key="1">
    <source>
        <dbReference type="EMBL" id="AKS40801.1"/>
    </source>
</evidence>
<dbReference type="InterPro" id="IPR036152">
    <property type="entry name" value="Asp/glu_Ase-like_sf"/>
</dbReference>
<dbReference type="SUPFAM" id="SSF53774">
    <property type="entry name" value="Glutaminase/Asparaginase"/>
    <property type="match status" value="1"/>
</dbReference>
<dbReference type="Pfam" id="PF00710">
    <property type="entry name" value="Asparaginase"/>
    <property type="match status" value="1"/>
</dbReference>
<sequence length="161" mass="18030">MKKLDILTTGGTIDKIYYDDKSDYQIGEPEIARILRAMNVAFEWEIRALMRKDSLHINDDDRALIRQAILASDDEHFLITHGTDTMVETAAALGDVGNRVIVMTGALNPARFIDSDAVFNIGCAVGAVQCLGPGIWIAMNGRIWDPRRVRKNRAENRFEPV</sequence>
<dbReference type="OrthoDB" id="9788068at2"/>
<dbReference type="PATRIC" id="fig|1579979.3.peg.422"/>
<dbReference type="GO" id="GO:0004067">
    <property type="term" value="F:asparaginase activity"/>
    <property type="evidence" value="ECO:0007669"/>
    <property type="project" value="UniProtKB-UniRule"/>
</dbReference>
<dbReference type="Gene3D" id="3.40.50.1170">
    <property type="entry name" value="L-asparaginase, N-terminal domain"/>
    <property type="match status" value="1"/>
</dbReference>
<dbReference type="InterPro" id="IPR006034">
    <property type="entry name" value="Asparaginase/glutaminase-like"/>
</dbReference>